<dbReference type="RefSeq" id="WP_053232969.1">
    <property type="nucleotide sequence ID" value="NZ_CP011125.1"/>
</dbReference>
<dbReference type="AlphaFoldDB" id="A0A0F6W2P2"/>
<proteinExistence type="predicted"/>
<keyword evidence="2" id="KW-1185">Reference proteome</keyword>
<dbReference type="EMBL" id="CP011125">
    <property type="protein sequence ID" value="AKF05733.1"/>
    <property type="molecule type" value="Genomic_DNA"/>
</dbReference>
<name>A0A0F6W2P2_9BACT</name>
<reference evidence="1 2" key="1">
    <citation type="submission" date="2015-03" db="EMBL/GenBank/DDBJ databases">
        <title>Genome assembly of Sandaracinus amylolyticus DSM 53668.</title>
        <authorList>
            <person name="Sharma G."/>
            <person name="Subramanian S."/>
        </authorList>
    </citation>
    <scope>NUCLEOTIDE SEQUENCE [LARGE SCALE GENOMIC DNA]</scope>
    <source>
        <strain evidence="1 2">DSM 53668</strain>
    </source>
</reference>
<evidence type="ECO:0000313" key="1">
    <source>
        <dbReference type="EMBL" id="AKF05733.1"/>
    </source>
</evidence>
<protein>
    <submittedName>
        <fullName evidence="1">Uncharacterized protein</fullName>
    </submittedName>
</protein>
<dbReference type="KEGG" id="samy:DB32_002882"/>
<dbReference type="STRING" id="927083.DB32_002882"/>
<gene>
    <name evidence="1" type="ORF">DB32_002882</name>
</gene>
<evidence type="ECO:0000313" key="2">
    <source>
        <dbReference type="Proteomes" id="UP000034883"/>
    </source>
</evidence>
<dbReference type="Proteomes" id="UP000034883">
    <property type="component" value="Chromosome"/>
</dbReference>
<accession>A0A0F6W2P2</accession>
<sequence>MKNVQSVVTGIALVIAGVSIGALLSGQPAAGQSAERWHSCIAADLDAVDGNNARAMLEASGDQRVMVPRDYVPVGGGGRQASAVVILCRR</sequence>
<organism evidence="1 2">
    <name type="scientific">Sandaracinus amylolyticus</name>
    <dbReference type="NCBI Taxonomy" id="927083"/>
    <lineage>
        <taxon>Bacteria</taxon>
        <taxon>Pseudomonadati</taxon>
        <taxon>Myxococcota</taxon>
        <taxon>Polyangia</taxon>
        <taxon>Polyangiales</taxon>
        <taxon>Sandaracinaceae</taxon>
        <taxon>Sandaracinus</taxon>
    </lineage>
</organism>